<dbReference type="Proteomes" id="UP001342631">
    <property type="component" value="Unassembled WGS sequence"/>
</dbReference>
<proteinExistence type="predicted"/>
<gene>
    <name evidence="1" type="ORF">ASNO1_75550</name>
</gene>
<evidence type="ECO:0000313" key="2">
    <source>
        <dbReference type="Proteomes" id="UP001342631"/>
    </source>
</evidence>
<dbReference type="EMBL" id="BTTX01000012">
    <property type="protein sequence ID" value="GMU11301.1"/>
    <property type="molecule type" value="Genomic_DNA"/>
</dbReference>
<keyword evidence="2" id="KW-1185">Reference proteome</keyword>
<sequence>MKPPNGVGGGDTRDCVAVVTVSPPAGACSGGPPQAPNRPTADIHSTALRTAVPRFIASAFIQGGRDVRPGE</sequence>
<comment type="caution">
    <text evidence="1">The sequence shown here is derived from an EMBL/GenBank/DDBJ whole genome shotgun (WGS) entry which is preliminary data.</text>
</comment>
<reference evidence="1 2" key="1">
    <citation type="journal article" date="2024" name="Arch. Microbiol.">
        <title>Corallococcus caeni sp. nov., a novel myxobacterium isolated from activated sludge.</title>
        <authorList>
            <person name="Tomita S."/>
            <person name="Nakai R."/>
            <person name="Kuroda K."/>
            <person name="Kurashita H."/>
            <person name="Hatamoto M."/>
            <person name="Yamaguchi T."/>
            <person name="Narihiro T."/>
        </authorList>
    </citation>
    <scope>NUCLEOTIDE SEQUENCE [LARGE SCALE GENOMIC DNA]</scope>
    <source>
        <strain evidence="1 2">NO1</strain>
    </source>
</reference>
<name>A0ABQ6R5G2_9BACT</name>
<accession>A0ABQ6R5G2</accession>
<organism evidence="1 2">
    <name type="scientific">Corallococcus caeni</name>
    <dbReference type="NCBI Taxonomy" id="3082388"/>
    <lineage>
        <taxon>Bacteria</taxon>
        <taxon>Pseudomonadati</taxon>
        <taxon>Myxococcota</taxon>
        <taxon>Myxococcia</taxon>
        <taxon>Myxococcales</taxon>
        <taxon>Cystobacterineae</taxon>
        <taxon>Myxococcaceae</taxon>
        <taxon>Corallococcus</taxon>
    </lineage>
</organism>
<protein>
    <submittedName>
        <fullName evidence="1">Uncharacterized protein</fullName>
    </submittedName>
</protein>
<evidence type="ECO:0000313" key="1">
    <source>
        <dbReference type="EMBL" id="GMU11301.1"/>
    </source>
</evidence>